<feature type="region of interest" description="Disordered" evidence="3">
    <location>
        <begin position="248"/>
        <end position="268"/>
    </location>
</feature>
<feature type="compositionally biased region" description="Polar residues" evidence="3">
    <location>
        <begin position="404"/>
        <end position="416"/>
    </location>
</feature>
<reference evidence="5" key="1">
    <citation type="journal article" date="2023" name="Plant J.">
        <title>The genome of the king protea, Protea cynaroides.</title>
        <authorList>
            <person name="Chang J."/>
            <person name="Duong T.A."/>
            <person name="Schoeman C."/>
            <person name="Ma X."/>
            <person name="Roodt D."/>
            <person name="Barker N."/>
            <person name="Li Z."/>
            <person name="Van de Peer Y."/>
            <person name="Mizrachi E."/>
        </authorList>
    </citation>
    <scope>NUCLEOTIDE SEQUENCE</scope>
    <source>
        <tissue evidence="5">Young leaves</tissue>
    </source>
</reference>
<dbReference type="PROSITE" id="PS50102">
    <property type="entry name" value="RRM"/>
    <property type="match status" value="2"/>
</dbReference>
<dbReference type="AlphaFoldDB" id="A0A9Q0L2A7"/>
<evidence type="ECO:0000313" key="6">
    <source>
        <dbReference type="Proteomes" id="UP001141806"/>
    </source>
</evidence>
<proteinExistence type="predicted"/>
<protein>
    <recommendedName>
        <fullName evidence="4">RRM domain-containing protein</fullName>
    </recommendedName>
</protein>
<dbReference type="EMBL" id="JAMYWD010000001">
    <property type="protein sequence ID" value="KAJ4981062.1"/>
    <property type="molecule type" value="Genomic_DNA"/>
</dbReference>
<dbReference type="InterPro" id="IPR000504">
    <property type="entry name" value="RRM_dom"/>
</dbReference>
<comment type="caution">
    <text evidence="5">The sequence shown here is derived from an EMBL/GenBank/DDBJ whole genome shotgun (WGS) entry which is preliminary data.</text>
</comment>
<evidence type="ECO:0000256" key="2">
    <source>
        <dbReference type="PROSITE-ProRule" id="PRU00176"/>
    </source>
</evidence>
<dbReference type="SMART" id="SM00360">
    <property type="entry name" value="RRM"/>
    <property type="match status" value="2"/>
</dbReference>
<evidence type="ECO:0000256" key="1">
    <source>
        <dbReference type="ARBA" id="ARBA00022884"/>
    </source>
</evidence>
<dbReference type="PANTHER" id="PTHR48024">
    <property type="entry name" value="GEO13361P1-RELATED"/>
    <property type="match status" value="1"/>
</dbReference>
<sequence length="434" mass="45134">MDSAIKKRKADENGDAASAPKLTSEETRKIIEPFTQEQLLDILQDAAIRHLDVLDAIRTIADRDPTQRKLFIRGLGWDTTTENLRSLFSEYGDLEEAVVILDKVTGKSKGYGFVTFKHIDGAMLSLKEPSKKIDGRMTVTQLAAAGTTGPTANMPPPVDVSMRKIYVGNVPLDMPADRLLAHFSSYGEIEEGPLGFDKQTGKSRGFALFVYKTAEAAKASLVDTTKNIDGHQLICKLAIEGKKARPGQPAVGAGGLQVPTGAPGETANDLGLPPPSSMPSALTSHYGGPPAGLSTYGGFSGVHQGPPPLGSHHHHNLTSPLQSSIGAPGLSVGSQVPSSLGATGGYGAGLSGGPYGASQYGGPTSGGYGGLGGVGSSLYRLPPTSGGLPSGNYPESAHYGLTSAYPSQHNQATGTSPVPRLPPGGMYQSIPPYY</sequence>
<gene>
    <name evidence="5" type="ORF">NE237_031899</name>
</gene>
<dbReference type="GO" id="GO:0005634">
    <property type="term" value="C:nucleus"/>
    <property type="evidence" value="ECO:0007669"/>
    <property type="project" value="TreeGrafter"/>
</dbReference>
<dbReference type="OrthoDB" id="1875751at2759"/>
<dbReference type="Pfam" id="PF00076">
    <property type="entry name" value="RRM_1"/>
    <property type="match status" value="2"/>
</dbReference>
<evidence type="ECO:0000313" key="5">
    <source>
        <dbReference type="EMBL" id="KAJ4981062.1"/>
    </source>
</evidence>
<evidence type="ECO:0000256" key="3">
    <source>
        <dbReference type="SAM" id="MobiDB-lite"/>
    </source>
</evidence>
<dbReference type="InterPro" id="IPR012677">
    <property type="entry name" value="Nucleotide-bd_a/b_plait_sf"/>
</dbReference>
<keyword evidence="1 2" id="KW-0694">RNA-binding</keyword>
<evidence type="ECO:0000259" key="4">
    <source>
        <dbReference type="PROSITE" id="PS50102"/>
    </source>
</evidence>
<dbReference type="InterPro" id="IPR050886">
    <property type="entry name" value="RNA-binding_reg"/>
</dbReference>
<feature type="region of interest" description="Disordered" evidence="3">
    <location>
        <begin position="1"/>
        <end position="21"/>
    </location>
</feature>
<feature type="domain" description="RRM" evidence="4">
    <location>
        <begin position="163"/>
        <end position="245"/>
    </location>
</feature>
<keyword evidence="6" id="KW-1185">Reference proteome</keyword>
<accession>A0A9Q0L2A7</accession>
<dbReference type="InterPro" id="IPR035979">
    <property type="entry name" value="RBD_domain_sf"/>
</dbReference>
<dbReference type="SUPFAM" id="SSF54928">
    <property type="entry name" value="RNA-binding domain, RBD"/>
    <property type="match status" value="2"/>
</dbReference>
<dbReference type="FunFam" id="3.30.70.330:FF:000529">
    <property type="entry name" value="UBP1-associated protein 2C isoform A"/>
    <property type="match status" value="1"/>
</dbReference>
<name>A0A9Q0L2A7_9MAGN</name>
<dbReference type="GO" id="GO:0003723">
    <property type="term" value="F:RNA binding"/>
    <property type="evidence" value="ECO:0007669"/>
    <property type="project" value="UniProtKB-UniRule"/>
</dbReference>
<dbReference type="Gene3D" id="3.30.70.330">
    <property type="match status" value="2"/>
</dbReference>
<feature type="region of interest" description="Disordered" evidence="3">
    <location>
        <begin position="383"/>
        <end position="434"/>
    </location>
</feature>
<dbReference type="Proteomes" id="UP001141806">
    <property type="component" value="Unassembled WGS sequence"/>
</dbReference>
<feature type="domain" description="RRM" evidence="4">
    <location>
        <begin position="68"/>
        <end position="145"/>
    </location>
</feature>
<dbReference type="PANTHER" id="PTHR48024:SF25">
    <property type="entry name" value="UBP1-ASSOCIATED PROTEIN 2C"/>
    <property type="match status" value="1"/>
</dbReference>
<organism evidence="5 6">
    <name type="scientific">Protea cynaroides</name>
    <dbReference type="NCBI Taxonomy" id="273540"/>
    <lineage>
        <taxon>Eukaryota</taxon>
        <taxon>Viridiplantae</taxon>
        <taxon>Streptophyta</taxon>
        <taxon>Embryophyta</taxon>
        <taxon>Tracheophyta</taxon>
        <taxon>Spermatophyta</taxon>
        <taxon>Magnoliopsida</taxon>
        <taxon>Proteales</taxon>
        <taxon>Proteaceae</taxon>
        <taxon>Protea</taxon>
    </lineage>
</organism>